<evidence type="ECO:0000313" key="3">
    <source>
        <dbReference type="Proteomes" id="UP000256345"/>
    </source>
</evidence>
<feature type="chain" id="PRO_5045148515" description="Lipoprotein" evidence="1">
    <location>
        <begin position="19"/>
        <end position="166"/>
    </location>
</feature>
<gene>
    <name evidence="2" type="ORF">ATI61_107286</name>
</gene>
<dbReference type="EMBL" id="QUMU01000007">
    <property type="protein sequence ID" value="REG29590.1"/>
    <property type="molecule type" value="Genomic_DNA"/>
</dbReference>
<feature type="signal peptide" evidence="1">
    <location>
        <begin position="1"/>
        <end position="18"/>
    </location>
</feature>
<keyword evidence="1" id="KW-0732">Signal</keyword>
<proteinExistence type="predicted"/>
<dbReference type="Proteomes" id="UP000256345">
    <property type="component" value="Unassembled WGS sequence"/>
</dbReference>
<reference evidence="2 3" key="1">
    <citation type="submission" date="2018-08" db="EMBL/GenBank/DDBJ databases">
        <title>Genomic Encyclopedia of Archaeal and Bacterial Type Strains, Phase II (KMG-II): from individual species to whole genera.</title>
        <authorList>
            <person name="Goeker M."/>
        </authorList>
    </citation>
    <scope>NUCLEOTIDE SEQUENCE [LARGE SCALE GENOMIC DNA]</scope>
    <source>
        <strain evidence="2 3">DSM 2261</strain>
    </source>
</reference>
<sequence>MKRRVLLLALAVLLYATACVSFVDKDGAWEGISPSRFMFKSYVPPDAAGPGGWKAARIIINLARQSGDGRLQLVPCQVQVEVPEANYLGSISDALAQTEAAKAADAAAEIVLTQGLFSAEMCGRFHEEMRKRLEIPIPGARVRKFIDMKGAENEGSAPRVLRVARE</sequence>
<keyword evidence="3" id="KW-1185">Reference proteome</keyword>
<evidence type="ECO:0000313" key="2">
    <source>
        <dbReference type="EMBL" id="REG29590.1"/>
    </source>
</evidence>
<protein>
    <recommendedName>
        <fullName evidence="4">Lipoprotein</fullName>
    </recommendedName>
</protein>
<evidence type="ECO:0008006" key="4">
    <source>
        <dbReference type="Google" id="ProtNLM"/>
    </source>
</evidence>
<name>A0ABX9JYG8_9BACT</name>
<comment type="caution">
    <text evidence="2">The sequence shown here is derived from an EMBL/GenBank/DDBJ whole genome shotgun (WGS) entry which is preliminary data.</text>
</comment>
<dbReference type="RefSeq" id="WP_147332983.1">
    <property type="nucleotide sequence ID" value="NZ_CP011509.1"/>
</dbReference>
<evidence type="ECO:0000256" key="1">
    <source>
        <dbReference type="SAM" id="SignalP"/>
    </source>
</evidence>
<accession>A0ABX9JYG8</accession>
<organism evidence="2 3">
    <name type="scientific">Archangium gephyra</name>
    <dbReference type="NCBI Taxonomy" id="48"/>
    <lineage>
        <taxon>Bacteria</taxon>
        <taxon>Pseudomonadati</taxon>
        <taxon>Myxococcota</taxon>
        <taxon>Myxococcia</taxon>
        <taxon>Myxococcales</taxon>
        <taxon>Cystobacterineae</taxon>
        <taxon>Archangiaceae</taxon>
        <taxon>Archangium</taxon>
    </lineage>
</organism>